<comment type="subcellular location">
    <subcellularLocation>
        <location evidence="1">Membrane</location>
        <topology evidence="1">Multi-pass membrane protein</topology>
    </subcellularLocation>
</comment>
<dbReference type="OMA" id="YWWVTIG"/>
<dbReference type="PANTHER" id="PTHR12608">
    <property type="entry name" value="TRANSMEMBRANE PROTEIN HTP-1 RELATED"/>
    <property type="match status" value="1"/>
</dbReference>
<keyword evidence="3 7" id="KW-0812">Transmembrane</keyword>
<evidence type="ECO:0000256" key="8">
    <source>
        <dbReference type="SAM" id="SignalP"/>
    </source>
</evidence>
<feature type="signal peptide" evidence="8">
    <location>
        <begin position="1"/>
        <end position="21"/>
    </location>
</feature>
<dbReference type="GO" id="GO:0005384">
    <property type="term" value="F:manganese ion transmembrane transporter activity"/>
    <property type="evidence" value="ECO:0007669"/>
    <property type="project" value="TreeGrafter"/>
</dbReference>
<feature type="region of interest" description="Disordered" evidence="6">
    <location>
        <begin position="20"/>
        <end position="245"/>
    </location>
</feature>
<dbReference type="EMBL" id="AOKY01000321">
    <property type="protein sequence ID" value="KDB23080.1"/>
    <property type="molecule type" value="Genomic_DNA"/>
</dbReference>
<dbReference type="STRING" id="1215338.A0A059J5E5"/>
<gene>
    <name evidence="9" type="ORF">H109_05038</name>
</gene>
<dbReference type="GO" id="GO:0005794">
    <property type="term" value="C:Golgi apparatus"/>
    <property type="evidence" value="ECO:0007669"/>
    <property type="project" value="TreeGrafter"/>
</dbReference>
<evidence type="ECO:0000256" key="1">
    <source>
        <dbReference type="ARBA" id="ARBA00004141"/>
    </source>
</evidence>
<keyword evidence="4 7" id="KW-1133">Transmembrane helix</keyword>
<evidence type="ECO:0000256" key="2">
    <source>
        <dbReference type="ARBA" id="ARBA00009190"/>
    </source>
</evidence>
<evidence type="ECO:0000256" key="5">
    <source>
        <dbReference type="ARBA" id="ARBA00023136"/>
    </source>
</evidence>
<dbReference type="PANTHER" id="PTHR12608:SF1">
    <property type="entry name" value="TRANSMEMBRANE PROTEIN 165"/>
    <property type="match status" value="1"/>
</dbReference>
<evidence type="ECO:0000256" key="6">
    <source>
        <dbReference type="SAM" id="MobiDB-lite"/>
    </source>
</evidence>
<proteinExistence type="inferred from homology"/>
<dbReference type="InterPro" id="IPR049555">
    <property type="entry name" value="GDT1-like_CS"/>
</dbReference>
<keyword evidence="10" id="KW-1185">Reference proteome</keyword>
<dbReference type="InterPro" id="IPR001727">
    <property type="entry name" value="GDT1-like"/>
</dbReference>
<keyword evidence="5 7" id="KW-0472">Membrane</keyword>
<evidence type="ECO:0000256" key="3">
    <source>
        <dbReference type="ARBA" id="ARBA00022692"/>
    </source>
</evidence>
<protein>
    <submittedName>
        <fullName evidence="9">Uncharacterized protein</fullName>
    </submittedName>
</protein>
<dbReference type="GO" id="GO:0032472">
    <property type="term" value="P:Golgi calcium ion transport"/>
    <property type="evidence" value="ECO:0007669"/>
    <property type="project" value="TreeGrafter"/>
</dbReference>
<dbReference type="PROSITE" id="PS01214">
    <property type="entry name" value="UPF0016"/>
    <property type="match status" value="1"/>
</dbReference>
<name>A0A059J5E5_TRIIM</name>
<dbReference type="GO" id="GO:0015085">
    <property type="term" value="F:calcium ion transmembrane transporter activity"/>
    <property type="evidence" value="ECO:0007669"/>
    <property type="project" value="TreeGrafter"/>
</dbReference>
<feature type="transmembrane region" description="Helical" evidence="7">
    <location>
        <begin position="286"/>
        <end position="306"/>
    </location>
</feature>
<dbReference type="OrthoDB" id="442680at2759"/>
<feature type="transmembrane region" description="Helical" evidence="7">
    <location>
        <begin position="467"/>
        <end position="488"/>
    </location>
</feature>
<accession>A0A059J5E5</accession>
<organism evidence="9 10">
    <name type="scientific">Trichophyton interdigitale (strain MR816)</name>
    <dbReference type="NCBI Taxonomy" id="1215338"/>
    <lineage>
        <taxon>Eukaryota</taxon>
        <taxon>Fungi</taxon>
        <taxon>Dikarya</taxon>
        <taxon>Ascomycota</taxon>
        <taxon>Pezizomycotina</taxon>
        <taxon>Eurotiomycetes</taxon>
        <taxon>Eurotiomycetidae</taxon>
        <taxon>Onygenales</taxon>
        <taxon>Arthrodermataceae</taxon>
        <taxon>Trichophyton</taxon>
    </lineage>
</organism>
<dbReference type="Pfam" id="PF01169">
    <property type="entry name" value="GDT1"/>
    <property type="match status" value="2"/>
</dbReference>
<dbReference type="Proteomes" id="UP000024533">
    <property type="component" value="Unassembled WGS sequence"/>
</dbReference>
<dbReference type="GO" id="GO:0000329">
    <property type="term" value="C:fungal-type vacuole membrane"/>
    <property type="evidence" value="ECO:0007669"/>
    <property type="project" value="TreeGrafter"/>
</dbReference>
<dbReference type="GO" id="GO:0032468">
    <property type="term" value="P:Golgi calcium ion homeostasis"/>
    <property type="evidence" value="ECO:0007669"/>
    <property type="project" value="TreeGrafter"/>
</dbReference>
<evidence type="ECO:0000313" key="9">
    <source>
        <dbReference type="EMBL" id="KDB23080.1"/>
    </source>
</evidence>
<feature type="compositionally biased region" description="Basic and acidic residues" evidence="6">
    <location>
        <begin position="152"/>
        <end position="166"/>
    </location>
</feature>
<comment type="caution">
    <text evidence="9">The sequence shown here is derived from an EMBL/GenBank/DDBJ whole genome shotgun (WGS) entry which is preliminary data.</text>
</comment>
<feature type="compositionally biased region" description="Basic and acidic residues" evidence="6">
    <location>
        <begin position="191"/>
        <end position="204"/>
    </location>
</feature>
<comment type="similarity">
    <text evidence="2">Belongs to the GDT1 family.</text>
</comment>
<evidence type="ECO:0000313" key="10">
    <source>
        <dbReference type="Proteomes" id="UP000024533"/>
    </source>
</evidence>
<evidence type="ECO:0000256" key="7">
    <source>
        <dbReference type="SAM" id="Phobius"/>
    </source>
</evidence>
<feature type="transmembrane region" description="Helical" evidence="7">
    <location>
        <begin position="500"/>
        <end position="518"/>
    </location>
</feature>
<dbReference type="HOGENOM" id="CLU_040186_3_0_1"/>
<evidence type="ECO:0000256" key="4">
    <source>
        <dbReference type="ARBA" id="ARBA00022989"/>
    </source>
</evidence>
<feature type="compositionally biased region" description="Acidic residues" evidence="6">
    <location>
        <begin position="99"/>
        <end position="108"/>
    </location>
</feature>
<feature type="compositionally biased region" description="Low complexity" evidence="6">
    <location>
        <begin position="398"/>
        <end position="414"/>
    </location>
</feature>
<keyword evidence="8" id="KW-0732">Signal</keyword>
<feature type="region of interest" description="Disordered" evidence="6">
    <location>
        <begin position="381"/>
        <end position="416"/>
    </location>
</feature>
<feature type="compositionally biased region" description="Polar residues" evidence="6">
    <location>
        <begin position="40"/>
        <end position="55"/>
    </location>
</feature>
<sequence length="522" mass="55943">MRVQPFVSSVLLLLSISTAIAGPVSNPDAKKKQPSKGTRESNPSKAVADTVSSDDPATWDYNSPFDGKDGKPHAGPFVETNAERGRKKSSKNGGGSKQEDEEDDTFSEDTEHIAPDGTKIPHSNDGVMDDKNRSGPKEGTTGTEGGVSAKSKGKDTSTNRKPDSPKELPPLPHSEQTKIPGQDDQPEDSDDEKKGSKVLEKPDDLPESPHSMSSGKSDKSRGPDLSTKPGSSRSPDTKIPSKEAGNEIIHPSDSFFLSLTMIIFSEIGDKTFLVAALMAMRHPRMLVFSAAFSALAVMTVLSAVLGHAVPTLLPAHFTSALASILFFVFGFKMMVEARNMSPDENVSHEMKEVEMELEEKEHEQLRMGRGRSGISAYALESGHGGLPRKSRSSNHMLPSPESLSSSSSRDNSPSRANTLANMMSGVSNLFSFLLSPAWVQTFVMTFLGEWGDRSQIATIAMAAGADYWWVTCGAVIGHALCTAGAVIGGRAIAGKVSIRVVTFGGAICFVIFGLLYLFESIY</sequence>
<feature type="transmembrane region" description="Helical" evidence="7">
    <location>
        <begin position="312"/>
        <end position="331"/>
    </location>
</feature>
<feature type="transmembrane region" description="Helical" evidence="7">
    <location>
        <begin position="429"/>
        <end position="447"/>
    </location>
</feature>
<dbReference type="AlphaFoldDB" id="A0A059J5E5"/>
<feature type="compositionally biased region" description="Basic and acidic residues" evidence="6">
    <location>
        <begin position="235"/>
        <end position="245"/>
    </location>
</feature>
<feature type="chain" id="PRO_5001574740" evidence="8">
    <location>
        <begin position="22"/>
        <end position="522"/>
    </location>
</feature>
<reference evidence="9 10" key="1">
    <citation type="submission" date="2014-02" db="EMBL/GenBank/DDBJ databases">
        <title>The Genome Sequence of Trichophyton interdigitale MR816.</title>
        <authorList>
            <consortium name="The Broad Institute Genomics Platform"/>
            <person name="Cuomo C.A."/>
            <person name="White T.C."/>
            <person name="Graser Y."/>
            <person name="Martinez-Rossi N."/>
            <person name="Heitman J."/>
            <person name="Young S.K."/>
            <person name="Zeng Q."/>
            <person name="Gargeya S."/>
            <person name="Abouelleil A."/>
            <person name="Alvarado L."/>
            <person name="Chapman S.B."/>
            <person name="Gainer-Dewar J."/>
            <person name="Goldberg J."/>
            <person name="Griggs A."/>
            <person name="Gujja S."/>
            <person name="Hansen M."/>
            <person name="Howarth C."/>
            <person name="Imamovic A."/>
            <person name="Larimer J."/>
            <person name="Martinez D."/>
            <person name="Murphy C."/>
            <person name="Pearson M.D."/>
            <person name="Persinoti G."/>
            <person name="Poon T."/>
            <person name="Priest M."/>
            <person name="Roberts A.D."/>
            <person name="Saif S."/>
            <person name="Shea T.D."/>
            <person name="Sykes S.N."/>
            <person name="Wortman J."/>
            <person name="Nusbaum C."/>
            <person name="Birren B."/>
        </authorList>
    </citation>
    <scope>NUCLEOTIDE SEQUENCE [LARGE SCALE GENOMIC DNA]</scope>
    <source>
        <strain evidence="9 10">MR816</strain>
    </source>
</reference>